<dbReference type="GO" id="GO:0003887">
    <property type="term" value="F:DNA-directed DNA polymerase activity"/>
    <property type="evidence" value="ECO:0007669"/>
    <property type="project" value="UniProtKB-KW"/>
</dbReference>
<dbReference type="GO" id="GO:0003964">
    <property type="term" value="F:RNA-directed DNA polymerase activity"/>
    <property type="evidence" value="ECO:0007669"/>
    <property type="project" value="UniProtKB-KW"/>
</dbReference>
<sequence length="885" mass="100974">MQLAVNSTVQSMHVGLLSIQVDKGHSNAKFGGFEIAKWDLDAAILIRDTCVLRFTHYRGLYVLRPYADQINSCLVRQATPTLVQWHMRLAHLNFGAIKQAARDDYSCEVCEVAKARRMSYKNTKPYRAHVPLERVHIDKGGPITPPTFGGKRHYELYVDEGSRYKWLFLLTSKSESFDNFKKFHVTVERQHDYKLKTIMTDNAKEYMSKELNAYCSGIGIEQLYTNPYSPEENCVVEKSNYTVMNKVRCILQASGMDKVYWGEALNYFVYTENRSPTKALGGKTPFEALYGRKPNIDHLRPFGCTTVAFIDKAKQAKLDSRARSSAYFLDMQVNTRCRSVKFTEDSVPANDKKVQFNDQITTVPLQDYPSENVEVEDEEDVKAVSTHQQHSTQCVITTKRRSDTDHEEHVSSDQESSDSDAEPENPTGLEAISGGRHQVLSVDTVNDAPQSFADIEASPDKQAWLDATHEEYDALVNNGTWVLTELPAGRKALACKWLWRNKFDAVGHFTKYKARLVIKGFMQRYGLDYVENFAPVLRYNTLRLVLFLVASNGWIIRQMDVKTAFLNGYLDEDTEIYMMQPPNFAVPGMEHLVCKLQKAIYGLKQAPRCWYLTLHVFLVSISYERCIKEVCLYIKRVGDSMVLLTVYVDDITITGNDNQEIEKACDALKQRFEMTDLGKLKSILEIHVEIKDKVVTMSQQGYVEQLLEKFNMVDSNPVSTPKVVGQVLEPSKLNPSEMKTLNLPYRELVGSLQYLVTCTRPNIANAVRNLTKYLSCFDESHWKQAKRVLRYLKGTKSLCLKIDCTNQVGAFQIEAYCNADFANSCEDRRSISGFLVMFLGSCLSARSRKQTMVTLSTAEAEYIALCDLVKELLWYIELLEELVMK</sequence>
<dbReference type="InterPro" id="IPR043502">
    <property type="entry name" value="DNA/RNA_pol_sf"/>
</dbReference>
<keyword evidence="8" id="KW-0808">Transferase</keyword>
<evidence type="ECO:0000256" key="10">
    <source>
        <dbReference type="ARBA" id="ARBA00023268"/>
    </source>
</evidence>
<keyword evidence="7" id="KW-0695">RNA-directed DNA polymerase</keyword>
<evidence type="ECO:0000256" key="8">
    <source>
        <dbReference type="ARBA" id="ARBA00022932"/>
    </source>
</evidence>
<dbReference type="EMBL" id="VJMH01007041">
    <property type="protein sequence ID" value="KAF0685857.1"/>
    <property type="molecule type" value="Genomic_DNA"/>
</dbReference>
<keyword evidence="9" id="KW-0233">DNA recombination</keyword>
<evidence type="ECO:0000256" key="6">
    <source>
        <dbReference type="ARBA" id="ARBA00022908"/>
    </source>
</evidence>
<keyword evidence="6" id="KW-0229">DNA integration</keyword>
<dbReference type="PROSITE" id="PS50994">
    <property type="entry name" value="INTEGRASE"/>
    <property type="match status" value="1"/>
</dbReference>
<evidence type="ECO:0000256" key="4">
    <source>
        <dbReference type="ARBA" id="ARBA00022801"/>
    </source>
</evidence>
<evidence type="ECO:0000256" key="7">
    <source>
        <dbReference type="ARBA" id="ARBA00022918"/>
    </source>
</evidence>
<evidence type="ECO:0000256" key="2">
    <source>
        <dbReference type="ARBA" id="ARBA00022723"/>
    </source>
</evidence>
<feature type="domain" description="Integrase catalytic" evidence="12">
    <location>
        <begin position="127"/>
        <end position="293"/>
    </location>
</feature>
<dbReference type="OrthoDB" id="1306064at2759"/>
<proteinExistence type="predicted"/>
<reference evidence="14 15" key="1">
    <citation type="submission" date="2019-03" db="EMBL/GenBank/DDBJ databases">
        <authorList>
            <person name="Gaulin E."/>
            <person name="Dumas B."/>
        </authorList>
    </citation>
    <scope>NUCLEOTIDE SEQUENCE [LARGE SCALE GENOMIC DNA]</scope>
    <source>
        <strain evidence="14">CBS 568.67</strain>
    </source>
</reference>
<keyword evidence="4" id="KW-0378">Hydrolase</keyword>
<evidence type="ECO:0000256" key="3">
    <source>
        <dbReference type="ARBA" id="ARBA00022759"/>
    </source>
</evidence>
<protein>
    <submittedName>
        <fullName evidence="14">Aste57867_22305 protein</fullName>
    </submittedName>
</protein>
<keyword evidence="2" id="KW-0479">Metal-binding</keyword>
<dbReference type="PANTHER" id="PTHR42648:SF11">
    <property type="entry name" value="TRANSPOSON TY4-P GAG-POL POLYPROTEIN"/>
    <property type="match status" value="1"/>
</dbReference>
<keyword evidence="10" id="KW-0511">Multifunctional enzyme</keyword>
<keyword evidence="8" id="KW-0239">DNA-directed DNA polymerase</keyword>
<dbReference type="InterPro" id="IPR012337">
    <property type="entry name" value="RNaseH-like_sf"/>
</dbReference>
<dbReference type="InterPro" id="IPR013103">
    <property type="entry name" value="RVT_2"/>
</dbReference>
<keyword evidence="3" id="KW-0255">Endonuclease</keyword>
<dbReference type="InterPro" id="IPR001584">
    <property type="entry name" value="Integrase_cat-core"/>
</dbReference>
<evidence type="ECO:0000256" key="5">
    <source>
        <dbReference type="ARBA" id="ARBA00022842"/>
    </source>
</evidence>
<dbReference type="PANTHER" id="PTHR42648">
    <property type="entry name" value="TRANSPOSASE, PUTATIVE-RELATED"/>
    <property type="match status" value="1"/>
</dbReference>
<dbReference type="CDD" id="cd09272">
    <property type="entry name" value="RNase_HI_RT_Ty1"/>
    <property type="match status" value="1"/>
</dbReference>
<feature type="compositionally biased region" description="Basic and acidic residues" evidence="11">
    <location>
        <begin position="400"/>
        <end position="412"/>
    </location>
</feature>
<dbReference type="EMBL" id="CAADRA010007067">
    <property type="protein sequence ID" value="VFT98969.1"/>
    <property type="molecule type" value="Genomic_DNA"/>
</dbReference>
<dbReference type="GO" id="GO:0016787">
    <property type="term" value="F:hydrolase activity"/>
    <property type="evidence" value="ECO:0007669"/>
    <property type="project" value="UniProtKB-KW"/>
</dbReference>
<evidence type="ECO:0000256" key="11">
    <source>
        <dbReference type="SAM" id="MobiDB-lite"/>
    </source>
</evidence>
<gene>
    <name evidence="14" type="primary">Aste57867_22305</name>
    <name evidence="13" type="ORF">As57867_022235</name>
    <name evidence="14" type="ORF">ASTE57867_22305</name>
</gene>
<dbReference type="GO" id="GO:0006310">
    <property type="term" value="P:DNA recombination"/>
    <property type="evidence" value="ECO:0007669"/>
    <property type="project" value="UniProtKB-KW"/>
</dbReference>
<dbReference type="GO" id="GO:0004519">
    <property type="term" value="F:endonuclease activity"/>
    <property type="evidence" value="ECO:0007669"/>
    <property type="project" value="UniProtKB-KW"/>
</dbReference>
<evidence type="ECO:0000313" key="13">
    <source>
        <dbReference type="EMBL" id="KAF0685857.1"/>
    </source>
</evidence>
<evidence type="ECO:0000313" key="14">
    <source>
        <dbReference type="EMBL" id="VFT98969.1"/>
    </source>
</evidence>
<keyword evidence="5" id="KW-0460">Magnesium</keyword>
<evidence type="ECO:0000256" key="9">
    <source>
        <dbReference type="ARBA" id="ARBA00023172"/>
    </source>
</evidence>
<dbReference type="SUPFAM" id="SSF53098">
    <property type="entry name" value="Ribonuclease H-like"/>
    <property type="match status" value="1"/>
</dbReference>
<keyword evidence="8" id="KW-0548">Nucleotidyltransferase</keyword>
<dbReference type="Proteomes" id="UP000332933">
    <property type="component" value="Unassembled WGS sequence"/>
</dbReference>
<dbReference type="GO" id="GO:0046872">
    <property type="term" value="F:metal ion binding"/>
    <property type="evidence" value="ECO:0007669"/>
    <property type="project" value="UniProtKB-KW"/>
</dbReference>
<dbReference type="Gene3D" id="3.30.420.10">
    <property type="entry name" value="Ribonuclease H-like superfamily/Ribonuclease H"/>
    <property type="match status" value="1"/>
</dbReference>
<dbReference type="AlphaFoldDB" id="A0A485LJY1"/>
<evidence type="ECO:0000256" key="1">
    <source>
        <dbReference type="ARBA" id="ARBA00022722"/>
    </source>
</evidence>
<keyword evidence="15" id="KW-1185">Reference proteome</keyword>
<dbReference type="SUPFAM" id="SSF56672">
    <property type="entry name" value="DNA/RNA polymerases"/>
    <property type="match status" value="1"/>
</dbReference>
<reference evidence="13" key="2">
    <citation type="submission" date="2019-06" db="EMBL/GenBank/DDBJ databases">
        <title>Genomics analysis of Aphanomyces spp. identifies a new class of oomycete effector associated with host adaptation.</title>
        <authorList>
            <person name="Gaulin E."/>
        </authorList>
    </citation>
    <scope>NUCLEOTIDE SEQUENCE</scope>
    <source>
        <strain evidence="13">CBS 578.67</strain>
    </source>
</reference>
<dbReference type="GO" id="GO:0015074">
    <property type="term" value="P:DNA integration"/>
    <property type="evidence" value="ECO:0007669"/>
    <property type="project" value="UniProtKB-KW"/>
</dbReference>
<dbReference type="GO" id="GO:0003676">
    <property type="term" value="F:nucleic acid binding"/>
    <property type="evidence" value="ECO:0007669"/>
    <property type="project" value="InterPro"/>
</dbReference>
<name>A0A485LJY1_9STRA</name>
<evidence type="ECO:0000313" key="15">
    <source>
        <dbReference type="Proteomes" id="UP000332933"/>
    </source>
</evidence>
<dbReference type="Pfam" id="PF07727">
    <property type="entry name" value="RVT_2"/>
    <property type="match status" value="1"/>
</dbReference>
<accession>A0A485LJY1</accession>
<feature type="compositionally biased region" description="Polar residues" evidence="11">
    <location>
        <begin position="385"/>
        <end position="396"/>
    </location>
</feature>
<feature type="region of interest" description="Disordered" evidence="11">
    <location>
        <begin position="377"/>
        <end position="434"/>
    </location>
</feature>
<dbReference type="InterPro" id="IPR039537">
    <property type="entry name" value="Retrotran_Ty1/copia-like"/>
</dbReference>
<organism evidence="14 15">
    <name type="scientific">Aphanomyces stellatus</name>
    <dbReference type="NCBI Taxonomy" id="120398"/>
    <lineage>
        <taxon>Eukaryota</taxon>
        <taxon>Sar</taxon>
        <taxon>Stramenopiles</taxon>
        <taxon>Oomycota</taxon>
        <taxon>Saprolegniomycetes</taxon>
        <taxon>Saprolegniales</taxon>
        <taxon>Verrucalvaceae</taxon>
        <taxon>Aphanomyces</taxon>
    </lineage>
</organism>
<keyword evidence="1" id="KW-0540">Nuclease</keyword>
<dbReference type="InterPro" id="IPR036397">
    <property type="entry name" value="RNaseH_sf"/>
</dbReference>
<evidence type="ECO:0000259" key="12">
    <source>
        <dbReference type="PROSITE" id="PS50994"/>
    </source>
</evidence>